<dbReference type="RefSeq" id="WP_218404263.1">
    <property type="nucleotide sequence ID" value="NZ_JAGSPC010000001.1"/>
</dbReference>
<evidence type="ECO:0000313" key="5">
    <source>
        <dbReference type="Proteomes" id="UP001138681"/>
    </source>
</evidence>
<keyword evidence="1" id="KW-1188">Viral release from host cell</keyword>
<name>A0A9X1F3G4_9SPHN</name>
<dbReference type="InterPro" id="IPR006517">
    <property type="entry name" value="Phage_terminase_lsu-like_C"/>
</dbReference>
<dbReference type="Proteomes" id="UP001138681">
    <property type="component" value="Unassembled WGS sequence"/>
</dbReference>
<proteinExistence type="predicted"/>
<protein>
    <submittedName>
        <fullName evidence="4">Phage terminase large subunit</fullName>
    </submittedName>
</protein>
<evidence type="ECO:0000313" key="4">
    <source>
        <dbReference type="EMBL" id="MBV7259009.1"/>
    </source>
</evidence>
<organism evidence="4 5">
    <name type="scientific">Erythrobacter crassostreae</name>
    <dbReference type="NCBI Taxonomy" id="2828328"/>
    <lineage>
        <taxon>Bacteria</taxon>
        <taxon>Pseudomonadati</taxon>
        <taxon>Pseudomonadota</taxon>
        <taxon>Alphaproteobacteria</taxon>
        <taxon>Sphingomonadales</taxon>
        <taxon>Erythrobacteraceae</taxon>
        <taxon>Erythrobacter/Porphyrobacter group</taxon>
        <taxon>Erythrobacter</taxon>
    </lineage>
</organism>
<evidence type="ECO:0000256" key="2">
    <source>
        <dbReference type="SAM" id="MobiDB-lite"/>
    </source>
</evidence>
<accession>A0A9X1F3G4</accession>
<dbReference type="InterPro" id="IPR035421">
    <property type="entry name" value="Terminase_6C"/>
</dbReference>
<feature type="domain" description="Terminase large subunit gp17-like C-terminal" evidence="3">
    <location>
        <begin position="317"/>
        <end position="460"/>
    </location>
</feature>
<comment type="caution">
    <text evidence="4">The sequence shown here is derived from an EMBL/GenBank/DDBJ whole genome shotgun (WGS) entry which is preliminary data.</text>
</comment>
<dbReference type="Pfam" id="PF17289">
    <property type="entry name" value="Terminase_6C"/>
    <property type="match status" value="1"/>
</dbReference>
<dbReference type="AlphaFoldDB" id="A0A9X1F3G4"/>
<feature type="region of interest" description="Disordered" evidence="2">
    <location>
        <begin position="471"/>
        <end position="500"/>
    </location>
</feature>
<feature type="compositionally biased region" description="Acidic residues" evidence="2">
    <location>
        <begin position="484"/>
        <end position="500"/>
    </location>
</feature>
<reference evidence="4" key="1">
    <citation type="submission" date="2021-04" db="EMBL/GenBank/DDBJ databases">
        <authorList>
            <person name="Pira H."/>
            <person name="Risdian C."/>
            <person name="Wink J."/>
        </authorList>
    </citation>
    <scope>NUCLEOTIDE SEQUENCE</scope>
    <source>
        <strain evidence="4">WH158</strain>
    </source>
</reference>
<keyword evidence="5" id="KW-1185">Reference proteome</keyword>
<evidence type="ECO:0000259" key="3">
    <source>
        <dbReference type="Pfam" id="PF17289"/>
    </source>
</evidence>
<dbReference type="EMBL" id="JAGSPC010000001">
    <property type="protein sequence ID" value="MBV7259009.1"/>
    <property type="molecule type" value="Genomic_DNA"/>
</dbReference>
<sequence>MTEIVAPQKPHLILNRARQRSFVAFLMKAWPEVTGGELISWNWHLDAIAHQLERVAGGDTRRLIVNLPPRNGKSKLISIIWAAFMLGQDPTLNFVCVSYSNELSSKLARDCLSIMQSNWYQKLFPATKISRKRSANWDFETTRGGGRLATSVTGTLTGRGGDIIILDDVIKPDEAMSEVARNNVNNWFQSTLSSRLNDKGSGAILCVMQRLHEFDLTGMLLEAGGWNHLSLPAIATEDATIPLTRGKQHKRKSGEVLHPEREPLSTLDELKVAMGSPAFNAQYQQDPIPAQGNIFQASWLQYYDPDTFDEYGEVIQSWDTAIKTGPTNDWSVCVTATVFQKNVYITHIWRGRLEFPELQKKAVELAQRHGAKTILIEDKASGSQLLQALKTEHQARIPTPLGRTPEADKVTRAAGVSSILEAGEVYLPNEASWLDAFVKELLAFPNSKFDDQVDALTQLLERVRQQWSYHQPDLVGPEAPDPLDYSDNDYSDDVDPWGAY</sequence>
<gene>
    <name evidence="4" type="primary">terL</name>
    <name evidence="4" type="ORF">KCG46_05385</name>
</gene>
<dbReference type="NCBIfam" id="TIGR01630">
    <property type="entry name" value="psiM2_ORF9"/>
    <property type="match status" value="1"/>
</dbReference>
<evidence type="ECO:0000256" key="1">
    <source>
        <dbReference type="ARBA" id="ARBA00022612"/>
    </source>
</evidence>